<dbReference type="Proteomes" id="UP000076770">
    <property type="component" value="Chromosome i"/>
</dbReference>
<dbReference type="EMBL" id="CP050869">
    <property type="protein sequence ID" value="QPG49259.1"/>
    <property type="molecule type" value="Genomic_DNA"/>
</dbReference>
<proteinExistence type="predicted"/>
<dbReference type="PATRIC" id="fig|2287.9.peg.2230"/>
<protein>
    <submittedName>
        <fullName evidence="2">Uncharacterized protein</fullName>
    </submittedName>
</protein>
<dbReference type="EMBL" id="LT549890">
    <property type="protein sequence ID" value="SAI85680.1"/>
    <property type="molecule type" value="Genomic_DNA"/>
</dbReference>
<sequence length="162" mass="18791">MKIILAITEDKYGCSAIAELIRKLEENKKIENEIKLDCHSMGGKGNIISAKTVRIVKSSIFKGYDKIMIFVDSDNEDSQILENRIKDMLKRNGVDMNRVCIIVFNPHIEILLAPQENNPLEYLRTHDRYEKSDLPKRIRNIDLNTVYKLEVFQKIVKTLNDP</sequence>
<evidence type="ECO:0000313" key="3">
    <source>
        <dbReference type="Proteomes" id="UP000076770"/>
    </source>
</evidence>
<evidence type="ECO:0000313" key="4">
    <source>
        <dbReference type="Proteomes" id="UP000594632"/>
    </source>
</evidence>
<name>A0A157T368_SACSO</name>
<reference evidence="3" key="2">
    <citation type="submission" date="2016-04" db="EMBL/GenBank/DDBJ databases">
        <authorList>
            <person name="Shah S.A."/>
            <person name="Garrett R.A."/>
        </authorList>
    </citation>
    <scope>NUCLEOTIDE SEQUENCE [LARGE SCALE GENOMIC DNA]</scope>
    <source>
        <strain evidence="3">ATCC 35091 / DSM 1616 / JCM 8930 / NBRC 15331 / P1</strain>
    </source>
</reference>
<reference evidence="1 4" key="3">
    <citation type="journal article" date="2020" name="Nat. Commun.">
        <title>The structures of two archaeal type IV pili illuminate evolutionary relationships.</title>
        <authorList>
            <person name="Wang F."/>
            <person name="Baquero D.P."/>
            <person name="Su Z."/>
            <person name="Beltran L.C."/>
            <person name="Prangishvili D."/>
            <person name="Krupovic M."/>
            <person name="Egelman E.H."/>
        </authorList>
    </citation>
    <scope>NUCLEOTIDE SEQUENCE [LARGE SCALE GENOMIC DNA]</scope>
    <source>
        <strain evidence="1 4">POZ149</strain>
    </source>
</reference>
<dbReference type="OrthoDB" id="378372at2157"/>
<reference evidence="2" key="1">
    <citation type="submission" date="2016-04" db="EMBL/GenBank/DDBJ databases">
        <authorList>
            <person name="Evans L.H."/>
            <person name="Alamgir A."/>
            <person name="Owens N."/>
            <person name="Weber N.D."/>
            <person name="Virtaneva K."/>
            <person name="Barbian K."/>
            <person name="Babar A."/>
            <person name="Rosenke K."/>
        </authorList>
    </citation>
    <scope>NUCLEOTIDE SEQUENCE</scope>
    <source>
        <strain evidence="2">P1</strain>
    </source>
</reference>
<dbReference type="RefSeq" id="WP_009992986.1">
    <property type="nucleotide sequence ID" value="NZ_LT549890.1"/>
</dbReference>
<organism evidence="2 3">
    <name type="scientific">Saccharolobus solfataricus</name>
    <name type="common">Sulfolobus solfataricus</name>
    <dbReference type="NCBI Taxonomy" id="2287"/>
    <lineage>
        <taxon>Archaea</taxon>
        <taxon>Thermoproteota</taxon>
        <taxon>Thermoprotei</taxon>
        <taxon>Sulfolobales</taxon>
        <taxon>Sulfolobaceae</taxon>
        <taxon>Saccharolobus</taxon>
    </lineage>
</organism>
<gene>
    <name evidence="1" type="ORF">HFC64_04830</name>
    <name evidence="2" type="ORF">SSOP1_2126</name>
</gene>
<dbReference type="GeneID" id="27428319"/>
<dbReference type="GeneID" id="1453510"/>
<accession>A0A157T368</accession>
<evidence type="ECO:0000313" key="1">
    <source>
        <dbReference type="EMBL" id="QPG49259.1"/>
    </source>
</evidence>
<dbReference type="Proteomes" id="UP000594632">
    <property type="component" value="Chromosome"/>
</dbReference>
<evidence type="ECO:0000313" key="2">
    <source>
        <dbReference type="EMBL" id="SAI85680.1"/>
    </source>
</evidence>
<dbReference type="AlphaFoldDB" id="A0A157T368"/>